<proteinExistence type="predicted"/>
<keyword evidence="2" id="KW-0479">Metal-binding</keyword>
<evidence type="ECO:0000256" key="4">
    <source>
        <dbReference type="SAM" id="MobiDB-lite"/>
    </source>
</evidence>
<feature type="compositionally biased region" description="Basic and acidic residues" evidence="4">
    <location>
        <begin position="14"/>
        <end position="25"/>
    </location>
</feature>
<dbReference type="SUPFAM" id="SSF46458">
    <property type="entry name" value="Globin-like"/>
    <property type="match status" value="2"/>
</dbReference>
<protein>
    <submittedName>
        <fullName evidence="7">Globin family profile domain-containing protein</fullName>
    </submittedName>
</protein>
<dbReference type="PANTHER" id="PTHR46458:SF18">
    <property type="entry name" value="GLOBIN DOMAIN-CONTAINING PROTEIN"/>
    <property type="match status" value="1"/>
</dbReference>
<dbReference type="InterPro" id="IPR012292">
    <property type="entry name" value="Globin/Proto"/>
</dbReference>
<evidence type="ECO:0000313" key="7">
    <source>
        <dbReference type="WBParaSite" id="TCONS_00011592.p1"/>
    </source>
</evidence>
<keyword evidence="5" id="KW-1133">Transmembrane helix</keyword>
<dbReference type="InterPro" id="IPR044399">
    <property type="entry name" value="Mb-like_M"/>
</dbReference>
<keyword evidence="6" id="KW-1185">Reference proteome</keyword>
<sequence>MIAASVRLHYQPRTKKDSKTSSKTEKLRRKSHIGSESITEGSSTKSNNLLKVSRNMRKRSGSVPALKCTLATIWGIKSSHVKALKVTWVRLCDTPRSNCKGIVAIVEKVFDKLELKDKSVKEVFYNTAFVDSVYEYAGRRRPSCPSINEHRPKCTAHSHCGLREHIHFFVSLISQVIKALDTEPQYIIEHINKIAIFHTNLKQYGFRSLSFDRLGELLVDSLVVQETVRCFPEACKAWTILIAAMTDKLRTPSSSLQGGSNICLFDSSTNLENINTLSSEYKSLSIKTSYLGGRQLPTLKYEKRYWVTLKANQILMLNSSVFKITKIYIIFLYINFFFALIEYKIKLRILVYMLIEAIQRKKLIQLLNNEYKQDIEHDGHGNADDVVKYTSPPKVFGKQNSVDYDNIPYITPSLTVENNKFMKNNVNEDIQKFIKFLENRLTDLQKKALRITWKKMSEAPRTSSKGMLCIMEKIFEKMILENSEISNVFYKSAFLSCIEDRKNSKILKDGKEKCPFKRKTIATLRDHANILLDFVNTIITQIYGIPYKPRNTYELTSLGCSHGKLIPLGFDRKWFHKLGECFAEVMFSQECVRAFPHAPGAWSLFAVSFTEKLYSECRLKKSEIYIEKNRFLPNSYSFSESSFSKNSIQNNKKILPHSSQSMYQIKYKEEDENNENNIITTGRPTNL</sequence>
<dbReference type="WBParaSite" id="TCONS_00011592.p1">
    <property type="protein sequence ID" value="TCONS_00011592.p1"/>
    <property type="gene ID" value="XLOC_006164"/>
</dbReference>
<feature type="region of interest" description="Disordered" evidence="4">
    <location>
        <begin position="1"/>
        <end position="48"/>
    </location>
</feature>
<dbReference type="CDD" id="cd01040">
    <property type="entry name" value="Mb-like"/>
    <property type="match status" value="1"/>
</dbReference>
<keyword evidence="5" id="KW-0812">Transmembrane</keyword>
<evidence type="ECO:0000313" key="6">
    <source>
        <dbReference type="Proteomes" id="UP000035681"/>
    </source>
</evidence>
<keyword evidence="5" id="KW-0472">Membrane</keyword>
<evidence type="ECO:0000256" key="3">
    <source>
        <dbReference type="ARBA" id="ARBA00023004"/>
    </source>
</evidence>
<accession>A0AAF5DGY7</accession>
<keyword evidence="1" id="KW-0349">Heme</keyword>
<feature type="compositionally biased region" description="Polar residues" evidence="4">
    <location>
        <begin position="34"/>
        <end position="48"/>
    </location>
</feature>
<keyword evidence="3" id="KW-0408">Iron</keyword>
<dbReference type="InterPro" id="IPR050532">
    <property type="entry name" value="Globin-like_OT"/>
</dbReference>
<evidence type="ECO:0000256" key="2">
    <source>
        <dbReference type="ARBA" id="ARBA00022723"/>
    </source>
</evidence>
<dbReference type="PANTHER" id="PTHR46458">
    <property type="entry name" value="BLR2807 PROTEIN"/>
    <property type="match status" value="1"/>
</dbReference>
<evidence type="ECO:0000256" key="5">
    <source>
        <dbReference type="SAM" id="Phobius"/>
    </source>
</evidence>
<dbReference type="GO" id="GO:0020037">
    <property type="term" value="F:heme binding"/>
    <property type="evidence" value="ECO:0007669"/>
    <property type="project" value="InterPro"/>
</dbReference>
<dbReference type="GO" id="GO:0046872">
    <property type="term" value="F:metal ion binding"/>
    <property type="evidence" value="ECO:0007669"/>
    <property type="project" value="UniProtKB-KW"/>
</dbReference>
<organism evidence="6 7">
    <name type="scientific">Strongyloides stercoralis</name>
    <name type="common">Threadworm</name>
    <dbReference type="NCBI Taxonomy" id="6248"/>
    <lineage>
        <taxon>Eukaryota</taxon>
        <taxon>Metazoa</taxon>
        <taxon>Ecdysozoa</taxon>
        <taxon>Nematoda</taxon>
        <taxon>Chromadorea</taxon>
        <taxon>Rhabditida</taxon>
        <taxon>Tylenchina</taxon>
        <taxon>Panagrolaimomorpha</taxon>
        <taxon>Strongyloidoidea</taxon>
        <taxon>Strongyloididae</taxon>
        <taxon>Strongyloides</taxon>
    </lineage>
</organism>
<dbReference type="GO" id="GO:0019825">
    <property type="term" value="F:oxygen binding"/>
    <property type="evidence" value="ECO:0007669"/>
    <property type="project" value="InterPro"/>
</dbReference>
<name>A0AAF5DGY7_STRER</name>
<dbReference type="AlphaFoldDB" id="A0AAF5DGY7"/>
<dbReference type="Proteomes" id="UP000035681">
    <property type="component" value="Unplaced"/>
</dbReference>
<dbReference type="Gene3D" id="1.10.490.10">
    <property type="entry name" value="Globins"/>
    <property type="match status" value="2"/>
</dbReference>
<evidence type="ECO:0000256" key="1">
    <source>
        <dbReference type="ARBA" id="ARBA00022617"/>
    </source>
</evidence>
<feature type="transmembrane region" description="Helical" evidence="5">
    <location>
        <begin position="327"/>
        <end position="345"/>
    </location>
</feature>
<reference evidence="7" key="1">
    <citation type="submission" date="2024-02" db="UniProtKB">
        <authorList>
            <consortium name="WormBaseParasite"/>
        </authorList>
    </citation>
    <scope>IDENTIFICATION</scope>
</reference>
<dbReference type="InterPro" id="IPR009050">
    <property type="entry name" value="Globin-like_sf"/>
</dbReference>